<dbReference type="EMBL" id="JABXOR010001507">
    <property type="protein sequence ID" value="NVP03141.1"/>
    <property type="molecule type" value="Genomic_DNA"/>
</dbReference>
<name>A0A850R8F9_PHODD</name>
<reference evidence="1 2" key="1">
    <citation type="submission" date="2020-06" db="EMBL/GenBank/DDBJ databases">
        <title>Photobacterium damselae subsp. damselae comparative genomics.</title>
        <authorList>
            <person name="Osorio C.R."/>
        </authorList>
    </citation>
    <scope>NUCLEOTIDE SEQUENCE [LARGE SCALE GENOMIC DNA]</scope>
    <source>
        <strain evidence="1 2">TW250/03</strain>
    </source>
</reference>
<evidence type="ECO:0000313" key="2">
    <source>
        <dbReference type="Proteomes" id="UP000533429"/>
    </source>
</evidence>
<comment type="caution">
    <text evidence="1">The sequence shown here is derived from an EMBL/GenBank/DDBJ whole genome shotgun (WGS) entry which is preliminary data.</text>
</comment>
<dbReference type="InterPro" id="IPR011990">
    <property type="entry name" value="TPR-like_helical_dom_sf"/>
</dbReference>
<protein>
    <recommendedName>
        <fullName evidence="3">Sel1 repeat family protein</fullName>
    </recommendedName>
</protein>
<dbReference type="Proteomes" id="UP000533429">
    <property type="component" value="Unassembled WGS sequence"/>
</dbReference>
<sequence length="350" mass="40095">MKKGLFVLLVILISGCSEYTEPQESDIAVFERFLSEVTVSSDKNTINVASLYPPQDKLFDAVLAIQRNHWLKAIKELTPYAEKKDPDALFWLAQISYGSNPTENIKAGKMMLESAQLGNPYAALMFDPDNITCQMYFSRYCDKKWVSEAKAILAKQAEKGDVRAIFYTKKFKGNHDVYINAIIEAAKNNYYYPLVEHANDILNNSDSDKEMKILAVKLLNKSREAKFIPAIDSLIFYKEKNRRVKIKNTKEVIDYDREYYELINEGYQLGSNYAWDMSFLLSLDNKKLSDYDLYVKATASNLFNRNKHSLSLVKSITDSKKIEQANCKAQEIVDSIPKIIYIDGTHPTVD</sequence>
<accession>A0A850R8F9</accession>
<dbReference type="Gene3D" id="1.25.40.10">
    <property type="entry name" value="Tetratricopeptide repeat domain"/>
    <property type="match status" value="1"/>
</dbReference>
<proteinExistence type="predicted"/>
<organism evidence="1 2">
    <name type="scientific">Photobacterium damselae subsp. damselae</name>
    <name type="common">Listonella damsela</name>
    <dbReference type="NCBI Taxonomy" id="85581"/>
    <lineage>
        <taxon>Bacteria</taxon>
        <taxon>Pseudomonadati</taxon>
        <taxon>Pseudomonadota</taxon>
        <taxon>Gammaproteobacteria</taxon>
        <taxon>Vibrionales</taxon>
        <taxon>Vibrionaceae</taxon>
        <taxon>Photobacterium</taxon>
    </lineage>
</organism>
<evidence type="ECO:0008006" key="3">
    <source>
        <dbReference type="Google" id="ProtNLM"/>
    </source>
</evidence>
<gene>
    <name evidence="1" type="ORF">HWA77_23320</name>
</gene>
<dbReference type="PROSITE" id="PS51257">
    <property type="entry name" value="PROKAR_LIPOPROTEIN"/>
    <property type="match status" value="1"/>
</dbReference>
<dbReference type="AlphaFoldDB" id="A0A850R8F9"/>
<evidence type="ECO:0000313" key="1">
    <source>
        <dbReference type="EMBL" id="NVP03141.1"/>
    </source>
</evidence>